<dbReference type="RefSeq" id="WP_138724555.1">
    <property type="nucleotide sequence ID" value="NZ_SSHJ02000009.1"/>
</dbReference>
<protein>
    <submittedName>
        <fullName evidence="1">Uncharacterized protein</fullName>
    </submittedName>
</protein>
<evidence type="ECO:0000313" key="1">
    <source>
        <dbReference type="EMBL" id="MFN0257473.1"/>
    </source>
</evidence>
<gene>
    <name evidence="1" type="ORF">E6A44_017935</name>
</gene>
<dbReference type="EMBL" id="SSHJ02000009">
    <property type="protein sequence ID" value="MFN0257473.1"/>
    <property type="molecule type" value="Genomic_DNA"/>
</dbReference>
<organism evidence="1 2">
    <name type="scientific">Pedobacter ureilyticus</name>
    <dbReference type="NCBI Taxonomy" id="1393051"/>
    <lineage>
        <taxon>Bacteria</taxon>
        <taxon>Pseudomonadati</taxon>
        <taxon>Bacteroidota</taxon>
        <taxon>Sphingobacteriia</taxon>
        <taxon>Sphingobacteriales</taxon>
        <taxon>Sphingobacteriaceae</taxon>
        <taxon>Pedobacter</taxon>
    </lineage>
</organism>
<proteinExistence type="predicted"/>
<reference evidence="1 2" key="1">
    <citation type="submission" date="2024-12" db="EMBL/GenBank/DDBJ databases">
        <authorList>
            <person name="Hu S."/>
        </authorList>
    </citation>
    <scope>NUCLEOTIDE SEQUENCE [LARGE SCALE GENOMIC DNA]</scope>
    <source>
        <strain evidence="1 2">THG-T11</strain>
    </source>
</reference>
<sequence>MAIVRINEIDIRLDAEETYYEIDDLFYGYPTIKVEFLEIDQSKFKKIIFIGFPLSSNRAKNISLCELRKLKIKGNNALQAISGVINNFFEYDYFFIATSGVDPIGIEFLRKLPVAFNELNKRIFIIGHQKTAVDLNFEFKQISL</sequence>
<dbReference type="Proteomes" id="UP001517247">
    <property type="component" value="Unassembled WGS sequence"/>
</dbReference>
<name>A0ABW9JA94_9SPHI</name>
<evidence type="ECO:0000313" key="2">
    <source>
        <dbReference type="Proteomes" id="UP001517247"/>
    </source>
</evidence>
<comment type="caution">
    <text evidence="1">The sequence shown here is derived from an EMBL/GenBank/DDBJ whole genome shotgun (WGS) entry which is preliminary data.</text>
</comment>
<keyword evidence="2" id="KW-1185">Reference proteome</keyword>
<accession>A0ABW9JA94</accession>